<feature type="compositionally biased region" description="Basic and acidic residues" evidence="1">
    <location>
        <begin position="326"/>
        <end position="350"/>
    </location>
</feature>
<feature type="compositionally biased region" description="Polar residues" evidence="1">
    <location>
        <begin position="136"/>
        <end position="149"/>
    </location>
</feature>
<feature type="compositionally biased region" description="Polar residues" evidence="1">
    <location>
        <begin position="351"/>
        <end position="362"/>
    </location>
</feature>
<accession>A0A9P6MRB1</accession>
<feature type="region of interest" description="Disordered" evidence="1">
    <location>
        <begin position="204"/>
        <end position="295"/>
    </location>
</feature>
<dbReference type="EMBL" id="JAAAID010001360">
    <property type="protein sequence ID" value="KAG0010348.1"/>
    <property type="molecule type" value="Genomic_DNA"/>
</dbReference>
<feature type="compositionally biased region" description="Polar residues" evidence="1">
    <location>
        <begin position="383"/>
        <end position="392"/>
    </location>
</feature>
<proteinExistence type="predicted"/>
<name>A0A9P6MRB1_9FUNG</name>
<evidence type="ECO:0000256" key="1">
    <source>
        <dbReference type="SAM" id="MobiDB-lite"/>
    </source>
</evidence>
<dbReference type="Proteomes" id="UP000703661">
    <property type="component" value="Unassembled WGS sequence"/>
</dbReference>
<protein>
    <submittedName>
        <fullName evidence="2">Uncharacterized protein</fullName>
    </submittedName>
</protein>
<sequence>MPDPKLYTPQRQPIATTPQTIAPIATRVETTSMQGPATKAVSTEHKVLVKETPAIVNTPEKVIQSGKPTPTSTVSTVIASDPIHALTASPPSTPGAFPETATNLEKESKVASKLAMDLKRRDGIENADGSFPEDQGSVSTKVGSSYEGSTQDDRTSAKVGYLRDLEHSQTLAAEDAAGVVALDLYQNEEFVERYRYAEEEAHFRNGQRRDGEQDDLYDDPYSPTSGDQLSFYDEGEDISRVEQTRYYDDDESQHSGSIPIQREREYFASRSRYEDRDYDRPYQHYSPSVPARHQQHEYLSEREIDQAEWTAAALVAAETASVGGYAREHYPSPREYPRRPTLEDRERELESVNQKATGTRVTNGYRPATAPGTVANLRRRFSDQSVSDTSSIPGGMVTPSQGPRPRGMSGSALNLHHQQQQQQQDALRRDPRYPPRASTPQSRLVAASTHRYERNISKGTMSGSNSQLVGTGSGVNGRFSSIGGGGPMSDYEDAGRISVLAGDQRARRR</sequence>
<feature type="region of interest" description="Disordered" evidence="1">
    <location>
        <begin position="123"/>
        <end position="156"/>
    </location>
</feature>
<comment type="caution">
    <text evidence="2">The sequence shown here is derived from an EMBL/GenBank/DDBJ whole genome shotgun (WGS) entry which is preliminary data.</text>
</comment>
<feature type="compositionally biased region" description="Low complexity" evidence="1">
    <location>
        <begin position="12"/>
        <end position="22"/>
    </location>
</feature>
<feature type="region of interest" description="Disordered" evidence="1">
    <location>
        <begin position="325"/>
        <end position="447"/>
    </location>
</feature>
<keyword evidence="3" id="KW-1185">Reference proteome</keyword>
<feature type="region of interest" description="Disordered" evidence="1">
    <location>
        <begin position="1"/>
        <end position="22"/>
    </location>
</feature>
<organism evidence="2 3">
    <name type="scientific">Entomortierella chlamydospora</name>
    <dbReference type="NCBI Taxonomy" id="101097"/>
    <lineage>
        <taxon>Eukaryota</taxon>
        <taxon>Fungi</taxon>
        <taxon>Fungi incertae sedis</taxon>
        <taxon>Mucoromycota</taxon>
        <taxon>Mortierellomycotina</taxon>
        <taxon>Mortierellomycetes</taxon>
        <taxon>Mortierellales</taxon>
        <taxon>Mortierellaceae</taxon>
        <taxon>Entomortierella</taxon>
    </lineage>
</organism>
<gene>
    <name evidence="2" type="ORF">BGZ80_001574</name>
</gene>
<evidence type="ECO:0000313" key="2">
    <source>
        <dbReference type="EMBL" id="KAG0010348.1"/>
    </source>
</evidence>
<reference evidence="2" key="1">
    <citation type="journal article" date="2020" name="Fungal Divers.">
        <title>Resolving the Mortierellaceae phylogeny through synthesis of multi-gene phylogenetics and phylogenomics.</title>
        <authorList>
            <person name="Vandepol N."/>
            <person name="Liber J."/>
            <person name="Desiro A."/>
            <person name="Na H."/>
            <person name="Kennedy M."/>
            <person name="Barry K."/>
            <person name="Grigoriev I.V."/>
            <person name="Miller A.N."/>
            <person name="O'Donnell K."/>
            <person name="Stajich J.E."/>
            <person name="Bonito G."/>
        </authorList>
    </citation>
    <scope>NUCLEOTIDE SEQUENCE</scope>
    <source>
        <strain evidence="2">NRRL 2769</strain>
    </source>
</reference>
<feature type="compositionally biased region" description="Basic and acidic residues" evidence="1">
    <location>
        <begin position="261"/>
        <end position="282"/>
    </location>
</feature>
<evidence type="ECO:0000313" key="3">
    <source>
        <dbReference type="Proteomes" id="UP000703661"/>
    </source>
</evidence>
<feature type="compositionally biased region" description="Basic and acidic residues" evidence="1">
    <location>
        <begin position="237"/>
        <end position="247"/>
    </location>
</feature>
<dbReference type="AlphaFoldDB" id="A0A9P6MRB1"/>